<name>A0A3D8M2W0_9ALTE</name>
<dbReference type="RefSeq" id="WP_115594509.1">
    <property type="nucleotide sequence ID" value="NZ_QRHA01000017.1"/>
</dbReference>
<accession>A0A3D8M2W0</accession>
<dbReference type="AlphaFoldDB" id="A0A3D8M2W0"/>
<sequence>MLIAFSVIGIMVLLLIYFVVHSQTLQRDLNLTRNSARQNAKKASRGLTSLLFVANELQKTFMTRLDTAHSKGLMPEKSYPVARSIVRSMPQVIMDFCEKGHSVEEALTRALQMSEANMEEVREFIKKQPREVRLAWSKNTPDGYVTACNAFTQKLLMSEKTEDNQ</sequence>
<comment type="caution">
    <text evidence="1">The sequence shown here is derived from an EMBL/GenBank/DDBJ whole genome shotgun (WGS) entry which is preliminary data.</text>
</comment>
<evidence type="ECO:0000313" key="1">
    <source>
        <dbReference type="EMBL" id="RDV23940.1"/>
    </source>
</evidence>
<organism evidence="1 2">
    <name type="scientific">Alteromonas aestuariivivens</name>
    <dbReference type="NCBI Taxonomy" id="1938339"/>
    <lineage>
        <taxon>Bacteria</taxon>
        <taxon>Pseudomonadati</taxon>
        <taxon>Pseudomonadota</taxon>
        <taxon>Gammaproteobacteria</taxon>
        <taxon>Alteromonadales</taxon>
        <taxon>Alteromonadaceae</taxon>
        <taxon>Alteromonas/Salinimonas group</taxon>
        <taxon>Alteromonas</taxon>
    </lineage>
</organism>
<evidence type="ECO:0008006" key="3">
    <source>
        <dbReference type="Google" id="ProtNLM"/>
    </source>
</evidence>
<dbReference type="OrthoDB" id="6330931at2"/>
<protein>
    <recommendedName>
        <fullName evidence="3">DUF2489 domain-containing protein</fullName>
    </recommendedName>
</protein>
<dbReference type="EMBL" id="QRHA01000017">
    <property type="protein sequence ID" value="RDV23940.1"/>
    <property type="molecule type" value="Genomic_DNA"/>
</dbReference>
<gene>
    <name evidence="1" type="ORF">DXV75_16375</name>
</gene>
<keyword evidence="2" id="KW-1185">Reference proteome</keyword>
<evidence type="ECO:0000313" key="2">
    <source>
        <dbReference type="Proteomes" id="UP000256561"/>
    </source>
</evidence>
<proteinExistence type="predicted"/>
<dbReference type="Proteomes" id="UP000256561">
    <property type="component" value="Unassembled WGS sequence"/>
</dbReference>
<reference evidence="2" key="1">
    <citation type="submission" date="2018-08" db="EMBL/GenBank/DDBJ databases">
        <authorList>
            <person name="Zhang J."/>
            <person name="Du Z.-J."/>
        </authorList>
    </citation>
    <scope>NUCLEOTIDE SEQUENCE [LARGE SCALE GENOMIC DNA]</scope>
    <source>
        <strain evidence="2">KCTC 52655</strain>
    </source>
</reference>